<evidence type="ECO:0000313" key="3">
    <source>
        <dbReference type="Proteomes" id="UP000069940"/>
    </source>
</evidence>
<dbReference type="Proteomes" id="UP000069940">
    <property type="component" value="Unassembled WGS sequence"/>
</dbReference>
<name>A0ABM1XKT3_AEDAL</name>
<proteinExistence type="predicted"/>
<keyword evidence="3" id="KW-1185">Reference proteome</keyword>
<feature type="region of interest" description="Disordered" evidence="1">
    <location>
        <begin position="288"/>
        <end position="323"/>
    </location>
</feature>
<organism evidence="2 3">
    <name type="scientific">Aedes albopictus</name>
    <name type="common">Asian tiger mosquito</name>
    <name type="synonym">Stegomyia albopicta</name>
    <dbReference type="NCBI Taxonomy" id="7160"/>
    <lineage>
        <taxon>Eukaryota</taxon>
        <taxon>Metazoa</taxon>
        <taxon>Ecdysozoa</taxon>
        <taxon>Arthropoda</taxon>
        <taxon>Hexapoda</taxon>
        <taxon>Insecta</taxon>
        <taxon>Pterygota</taxon>
        <taxon>Neoptera</taxon>
        <taxon>Endopterygota</taxon>
        <taxon>Diptera</taxon>
        <taxon>Nematocera</taxon>
        <taxon>Culicoidea</taxon>
        <taxon>Culicidae</taxon>
        <taxon>Culicinae</taxon>
        <taxon>Aedini</taxon>
        <taxon>Aedes</taxon>
        <taxon>Stegomyia</taxon>
    </lineage>
</organism>
<evidence type="ECO:0000256" key="1">
    <source>
        <dbReference type="SAM" id="MobiDB-lite"/>
    </source>
</evidence>
<dbReference type="RefSeq" id="XP_062712093.1">
    <property type="nucleotide sequence ID" value="XM_062856109.1"/>
</dbReference>
<protein>
    <submittedName>
        <fullName evidence="2">Uncharacterized protein</fullName>
    </submittedName>
</protein>
<evidence type="ECO:0000313" key="2">
    <source>
        <dbReference type="EnsemblMetazoa" id="AALFPA23_000590.P407"/>
    </source>
</evidence>
<accession>A0ABM1XKT3</accession>
<feature type="compositionally biased region" description="Gly residues" evidence="1">
    <location>
        <begin position="192"/>
        <end position="201"/>
    </location>
</feature>
<dbReference type="GeneID" id="134289724"/>
<dbReference type="EnsemblMetazoa" id="AALFPA23_000590.R407">
    <property type="protein sequence ID" value="AALFPA23_000590.P407"/>
    <property type="gene ID" value="AALFPA23_000590"/>
</dbReference>
<feature type="region of interest" description="Disordered" evidence="1">
    <location>
        <begin position="171"/>
        <end position="208"/>
    </location>
</feature>
<sequence>MAWLRGAQYLASYSCSKYCKRRIEMMGVSKLIGLIAVVGLATANPNGFQPNNYPQNQVNAWQQACRNFQQQQLHTQLAQNQFFAQTFPQIGLPPLPFMDICGQFGSAGGGAGFAQSGASAGASSFSGGVDGGLGNRFGGSGGGGGNVQGVSVSTGSFPNGQSGTSVTHFGPGGASTTHYGQGGNSFGTENRFGGGNGGGHQAGASFSSFSGSPGNGGYATANRFGGSSGGSGVGVSSFGASSSSGNGGYATANRFGGSGGGYSGVGASAFGGNGGNFASANRFGGADGGQSFSTQGQHGAGISVSSVNDGHGNVHTQVHKQQY</sequence>
<reference evidence="3" key="1">
    <citation type="journal article" date="2015" name="Proc. Natl. Acad. Sci. U.S.A.">
        <title>Genome sequence of the Asian Tiger mosquito, Aedes albopictus, reveals insights into its biology, genetics, and evolution.</title>
        <authorList>
            <person name="Chen X.G."/>
            <person name="Jiang X."/>
            <person name="Gu J."/>
            <person name="Xu M."/>
            <person name="Wu Y."/>
            <person name="Deng Y."/>
            <person name="Zhang C."/>
            <person name="Bonizzoni M."/>
            <person name="Dermauw W."/>
            <person name="Vontas J."/>
            <person name="Armbruster P."/>
            <person name="Huang X."/>
            <person name="Yang Y."/>
            <person name="Zhang H."/>
            <person name="He W."/>
            <person name="Peng H."/>
            <person name="Liu Y."/>
            <person name="Wu K."/>
            <person name="Chen J."/>
            <person name="Lirakis M."/>
            <person name="Topalis P."/>
            <person name="Van Leeuwen T."/>
            <person name="Hall A.B."/>
            <person name="Jiang X."/>
            <person name="Thorpe C."/>
            <person name="Mueller R.L."/>
            <person name="Sun C."/>
            <person name="Waterhouse R.M."/>
            <person name="Yan G."/>
            <person name="Tu Z.J."/>
            <person name="Fang X."/>
            <person name="James A.A."/>
        </authorList>
    </citation>
    <scope>NUCLEOTIDE SEQUENCE [LARGE SCALE GENOMIC DNA]</scope>
    <source>
        <strain evidence="3">Foshan</strain>
    </source>
</reference>
<reference evidence="2" key="2">
    <citation type="submission" date="2025-05" db="UniProtKB">
        <authorList>
            <consortium name="EnsemblMetazoa"/>
        </authorList>
    </citation>
    <scope>IDENTIFICATION</scope>
    <source>
        <strain evidence="2">Foshan</strain>
    </source>
</reference>
<feature type="compositionally biased region" description="Polar residues" evidence="1">
    <location>
        <begin position="290"/>
        <end position="323"/>
    </location>
</feature>